<comment type="caution">
    <text evidence="8">The sequence shown here is derived from an EMBL/GenBank/DDBJ whole genome shotgun (WGS) entry which is preliminary data.</text>
</comment>
<feature type="domain" description="Cytochrome C biogenesis protein transmembrane" evidence="7">
    <location>
        <begin position="3"/>
        <end position="217"/>
    </location>
</feature>
<keyword evidence="5 6" id="KW-0472">Membrane</keyword>
<dbReference type="Pfam" id="PF02683">
    <property type="entry name" value="DsbD_TM"/>
    <property type="match status" value="1"/>
</dbReference>
<feature type="transmembrane region" description="Helical" evidence="6">
    <location>
        <begin position="166"/>
        <end position="190"/>
    </location>
</feature>
<dbReference type="InterPro" id="IPR003834">
    <property type="entry name" value="Cyt_c_assmbl_TM_dom"/>
</dbReference>
<proteinExistence type="inferred from homology"/>
<dbReference type="PANTHER" id="PTHR31272">
    <property type="entry name" value="CYTOCHROME C-TYPE BIOGENESIS PROTEIN HI_1454-RELATED"/>
    <property type="match status" value="1"/>
</dbReference>
<evidence type="ECO:0000256" key="3">
    <source>
        <dbReference type="ARBA" id="ARBA00022692"/>
    </source>
</evidence>
<evidence type="ECO:0000256" key="5">
    <source>
        <dbReference type="ARBA" id="ARBA00023136"/>
    </source>
</evidence>
<protein>
    <submittedName>
        <fullName evidence="8">Cytochrome c-type biogenesis protein</fullName>
    </submittedName>
</protein>
<evidence type="ECO:0000256" key="6">
    <source>
        <dbReference type="SAM" id="Phobius"/>
    </source>
</evidence>
<dbReference type="RefSeq" id="WP_309867283.1">
    <property type="nucleotide sequence ID" value="NZ_JAVDQG010000006.1"/>
</dbReference>
<feature type="transmembrane region" description="Helical" evidence="6">
    <location>
        <begin position="202"/>
        <end position="227"/>
    </location>
</feature>
<gene>
    <name evidence="8" type="ORF">JOE21_002850</name>
</gene>
<comment type="subcellular location">
    <subcellularLocation>
        <location evidence="1">Membrane</location>
        <topology evidence="1">Multi-pass membrane protein</topology>
    </subcellularLocation>
</comment>
<dbReference type="PANTHER" id="PTHR31272:SF4">
    <property type="entry name" value="CYTOCHROME C-TYPE BIOGENESIS PROTEIN HI_1454-RELATED"/>
    <property type="match status" value="1"/>
</dbReference>
<feature type="transmembrane region" description="Helical" evidence="6">
    <location>
        <begin position="49"/>
        <end position="82"/>
    </location>
</feature>
<name>A0ABU1ISU1_9BACL</name>
<feature type="transmembrane region" description="Helical" evidence="6">
    <location>
        <begin position="6"/>
        <end position="28"/>
    </location>
</feature>
<dbReference type="EMBL" id="JAVDQG010000006">
    <property type="protein sequence ID" value="MDR6226840.1"/>
    <property type="molecule type" value="Genomic_DNA"/>
</dbReference>
<reference evidence="8 9" key="1">
    <citation type="submission" date="2023-07" db="EMBL/GenBank/DDBJ databases">
        <title>Genomic Encyclopedia of Type Strains, Phase IV (KMG-IV): sequencing the most valuable type-strain genomes for metagenomic binning, comparative biology and taxonomic classification.</title>
        <authorList>
            <person name="Goeker M."/>
        </authorList>
    </citation>
    <scope>NUCLEOTIDE SEQUENCE [LARGE SCALE GENOMIC DNA]</scope>
    <source>
        <strain evidence="8 9">DSM 45903</strain>
    </source>
</reference>
<comment type="similarity">
    <text evidence="2">Belongs to the DsbD family.</text>
</comment>
<evidence type="ECO:0000259" key="7">
    <source>
        <dbReference type="Pfam" id="PF02683"/>
    </source>
</evidence>
<organism evidence="8 9">
    <name type="scientific">Desmospora profundinema</name>
    <dbReference type="NCBI Taxonomy" id="1571184"/>
    <lineage>
        <taxon>Bacteria</taxon>
        <taxon>Bacillati</taxon>
        <taxon>Bacillota</taxon>
        <taxon>Bacilli</taxon>
        <taxon>Bacillales</taxon>
        <taxon>Thermoactinomycetaceae</taxon>
        <taxon>Desmospora</taxon>
    </lineage>
</organism>
<sequence length="237" mass="26166">MTVQMGLAFLAGLLSFLSPCTLPLYPAYLSRLTGLSFTEIRDQHKMGKVRLRILSHTAVFVLGISLIYVMLGFSATLVGGWFVEYRSWIRIGSGILFIIMGFMLMGLFQLKGLLQDRRWMSTDGRTISYTGSFLFGLGFAAGWTPCIGPMLSSIIGLAAVEPANGLLYMMIYVLGFSLPFFLFSFFFPAFKRFHAYSSTMMKAGGVIIIGVGILLITDQLAVLSVYLNDLVGFTGYL</sequence>
<evidence type="ECO:0000256" key="4">
    <source>
        <dbReference type="ARBA" id="ARBA00022989"/>
    </source>
</evidence>
<keyword evidence="4 6" id="KW-1133">Transmembrane helix</keyword>
<accession>A0ABU1ISU1</accession>
<keyword evidence="9" id="KW-1185">Reference proteome</keyword>
<evidence type="ECO:0000256" key="2">
    <source>
        <dbReference type="ARBA" id="ARBA00006143"/>
    </source>
</evidence>
<evidence type="ECO:0000256" key="1">
    <source>
        <dbReference type="ARBA" id="ARBA00004141"/>
    </source>
</evidence>
<dbReference type="Proteomes" id="UP001185012">
    <property type="component" value="Unassembled WGS sequence"/>
</dbReference>
<dbReference type="InterPro" id="IPR051790">
    <property type="entry name" value="Cytochrome_c-biogenesis_DsbD"/>
</dbReference>
<evidence type="ECO:0000313" key="9">
    <source>
        <dbReference type="Proteomes" id="UP001185012"/>
    </source>
</evidence>
<feature type="transmembrane region" description="Helical" evidence="6">
    <location>
        <begin position="131"/>
        <end position="160"/>
    </location>
</feature>
<keyword evidence="3 6" id="KW-0812">Transmembrane</keyword>
<feature type="transmembrane region" description="Helical" evidence="6">
    <location>
        <begin position="88"/>
        <end position="110"/>
    </location>
</feature>
<evidence type="ECO:0000313" key="8">
    <source>
        <dbReference type="EMBL" id="MDR6226840.1"/>
    </source>
</evidence>